<evidence type="ECO:0000256" key="5">
    <source>
        <dbReference type="SAM" id="Phobius"/>
    </source>
</evidence>
<evidence type="ECO:0000256" key="4">
    <source>
        <dbReference type="ARBA" id="ARBA00023136"/>
    </source>
</evidence>
<evidence type="ECO:0000313" key="7">
    <source>
        <dbReference type="EMBL" id="PAU80432.1"/>
    </source>
</evidence>
<feature type="transmembrane region" description="Helical" evidence="5">
    <location>
        <begin position="120"/>
        <end position="137"/>
    </location>
</feature>
<feature type="transmembrane region" description="Helical" evidence="5">
    <location>
        <begin position="299"/>
        <end position="316"/>
    </location>
</feature>
<feature type="transmembrane region" description="Helical" evidence="5">
    <location>
        <begin position="259"/>
        <end position="279"/>
    </location>
</feature>
<proteinExistence type="predicted"/>
<dbReference type="EMBL" id="NSKD01000003">
    <property type="protein sequence ID" value="PAU80432.1"/>
    <property type="molecule type" value="Genomic_DNA"/>
</dbReference>
<dbReference type="OrthoDB" id="153124at2"/>
<name>A0A2A2F753_9GAMM</name>
<dbReference type="PANTHER" id="PTHR10846">
    <property type="entry name" value="SODIUM/POTASSIUM/CALCIUM EXCHANGER"/>
    <property type="match status" value="1"/>
</dbReference>
<dbReference type="GO" id="GO:0008273">
    <property type="term" value="F:calcium, potassium:sodium antiporter activity"/>
    <property type="evidence" value="ECO:0007669"/>
    <property type="project" value="TreeGrafter"/>
</dbReference>
<accession>A0A2A2F753</accession>
<feature type="transmembrane region" description="Helical" evidence="5">
    <location>
        <begin position="328"/>
        <end position="346"/>
    </location>
</feature>
<feature type="domain" description="Sodium/calcium exchanger membrane region" evidence="6">
    <location>
        <begin position="201"/>
        <end position="344"/>
    </location>
</feature>
<evidence type="ECO:0000259" key="6">
    <source>
        <dbReference type="Pfam" id="PF01699"/>
    </source>
</evidence>
<keyword evidence="2 5" id="KW-0812">Transmembrane</keyword>
<protein>
    <submittedName>
        <fullName evidence="7">Cation transporter</fullName>
    </submittedName>
</protein>
<dbReference type="InterPro" id="IPR044880">
    <property type="entry name" value="NCX_ion-bd_dom_sf"/>
</dbReference>
<dbReference type="GO" id="GO:0005886">
    <property type="term" value="C:plasma membrane"/>
    <property type="evidence" value="ECO:0007669"/>
    <property type="project" value="TreeGrafter"/>
</dbReference>
<sequence>MPVSILSPESWTLLQSIIVFSLCALVIAIAGTRITRVVDQLADRTGLGEATAGAVLLGAATSLAGSVLSVTAAYRGHPELAVSNALGGIAVQTFFLAIADMVYRRANLEHAAASAPNMMQNGLLIALLALILLAPTLPDVSLWQVHPVTPILIGFYLYGTRLIQGAWESPMWRPSITRDTREDKPEALNRIPPLARLWTEFVVLMATLGAAGLVLEPAATTISTEAGLSQTVVGVLLTAISTSIPELVTSVAAVRRGALTLAVGGIIGGNAFDTLFMAASDIAYRDGSIYHTMDADTERWVTLTLLMAAILIMGLIRRERYGLGRIGAESLAIMVLYILGVALMFSG</sequence>
<organism evidence="7 8">
    <name type="scientific">Halovibrio salipaludis</name>
    <dbReference type="NCBI Taxonomy" id="2032626"/>
    <lineage>
        <taxon>Bacteria</taxon>
        <taxon>Pseudomonadati</taxon>
        <taxon>Pseudomonadota</taxon>
        <taxon>Gammaproteobacteria</taxon>
        <taxon>Oceanospirillales</taxon>
        <taxon>Halomonadaceae</taxon>
        <taxon>Halovibrio</taxon>
    </lineage>
</organism>
<evidence type="ECO:0000256" key="3">
    <source>
        <dbReference type="ARBA" id="ARBA00022989"/>
    </source>
</evidence>
<dbReference type="Proteomes" id="UP000218896">
    <property type="component" value="Unassembled WGS sequence"/>
</dbReference>
<keyword evidence="3 5" id="KW-1133">Transmembrane helix</keyword>
<feature type="transmembrane region" description="Helical" evidence="5">
    <location>
        <begin position="143"/>
        <end position="163"/>
    </location>
</feature>
<feature type="transmembrane region" description="Helical" evidence="5">
    <location>
        <begin position="80"/>
        <end position="99"/>
    </location>
</feature>
<feature type="domain" description="Sodium/calcium exchanger membrane region" evidence="6">
    <location>
        <begin position="16"/>
        <end position="139"/>
    </location>
</feature>
<dbReference type="AlphaFoldDB" id="A0A2A2F753"/>
<dbReference type="Pfam" id="PF01699">
    <property type="entry name" value="Na_Ca_ex"/>
    <property type="match status" value="2"/>
</dbReference>
<dbReference type="GO" id="GO:0005262">
    <property type="term" value="F:calcium channel activity"/>
    <property type="evidence" value="ECO:0007669"/>
    <property type="project" value="TreeGrafter"/>
</dbReference>
<dbReference type="InterPro" id="IPR004837">
    <property type="entry name" value="NaCa_Exmemb"/>
</dbReference>
<dbReference type="PANTHER" id="PTHR10846:SF8">
    <property type="entry name" value="INNER MEMBRANE PROTEIN YRBG"/>
    <property type="match status" value="1"/>
</dbReference>
<keyword evidence="4 5" id="KW-0472">Membrane</keyword>
<dbReference type="RefSeq" id="WP_095617273.1">
    <property type="nucleotide sequence ID" value="NZ_NSKD01000003.1"/>
</dbReference>
<feature type="transmembrane region" description="Helical" evidence="5">
    <location>
        <begin position="12"/>
        <end position="31"/>
    </location>
</feature>
<comment type="caution">
    <text evidence="7">The sequence shown here is derived from an EMBL/GenBank/DDBJ whole genome shotgun (WGS) entry which is preliminary data.</text>
</comment>
<dbReference type="InterPro" id="IPR004481">
    <property type="entry name" value="K/Na/Ca-exchanger"/>
</dbReference>
<dbReference type="GO" id="GO:0006874">
    <property type="term" value="P:intracellular calcium ion homeostasis"/>
    <property type="evidence" value="ECO:0007669"/>
    <property type="project" value="TreeGrafter"/>
</dbReference>
<evidence type="ECO:0000313" key="8">
    <source>
        <dbReference type="Proteomes" id="UP000218896"/>
    </source>
</evidence>
<gene>
    <name evidence="7" type="ORF">CK501_08265</name>
</gene>
<keyword evidence="8" id="KW-1185">Reference proteome</keyword>
<evidence type="ECO:0000256" key="2">
    <source>
        <dbReference type="ARBA" id="ARBA00022692"/>
    </source>
</evidence>
<dbReference type="Gene3D" id="1.20.1420.30">
    <property type="entry name" value="NCX, central ion-binding region"/>
    <property type="match status" value="2"/>
</dbReference>
<evidence type="ECO:0000256" key="1">
    <source>
        <dbReference type="ARBA" id="ARBA00004141"/>
    </source>
</evidence>
<reference evidence="7 8" key="1">
    <citation type="submission" date="2017-08" db="EMBL/GenBank/DDBJ databases">
        <title>Halovibrio sewagensis sp. nov., isolated from wastewater of high salinity.</title>
        <authorList>
            <person name="Dong X."/>
            <person name="Zhang G."/>
        </authorList>
    </citation>
    <scope>NUCLEOTIDE SEQUENCE [LARGE SCALE GENOMIC DNA]</scope>
    <source>
        <strain evidence="7 8">YL5-2</strain>
    </source>
</reference>
<feature type="transmembrane region" description="Helical" evidence="5">
    <location>
        <begin position="52"/>
        <end position="74"/>
    </location>
</feature>
<comment type="subcellular location">
    <subcellularLocation>
        <location evidence="1">Membrane</location>
        <topology evidence="1">Multi-pass membrane protein</topology>
    </subcellularLocation>
</comment>